<dbReference type="AlphaFoldDB" id="A0A1G6H706"/>
<feature type="transmembrane region" description="Helical" evidence="1">
    <location>
        <begin position="111"/>
        <end position="136"/>
    </location>
</feature>
<evidence type="ECO:0000313" key="3">
    <source>
        <dbReference type="Proteomes" id="UP000198908"/>
    </source>
</evidence>
<dbReference type="EMBL" id="FMYQ01000002">
    <property type="protein sequence ID" value="SDB89991.1"/>
    <property type="molecule type" value="Genomic_DNA"/>
</dbReference>
<protein>
    <submittedName>
        <fullName evidence="2">Uncharacterized protein</fullName>
    </submittedName>
</protein>
<dbReference type="Proteomes" id="UP000198908">
    <property type="component" value="Unassembled WGS sequence"/>
</dbReference>
<reference evidence="3" key="1">
    <citation type="submission" date="2016-09" db="EMBL/GenBank/DDBJ databases">
        <authorList>
            <person name="Varghese N."/>
            <person name="Submissions S."/>
        </authorList>
    </citation>
    <scope>NUCLEOTIDE SEQUENCE [LARGE SCALE GENOMIC DNA]</scope>
    <source>
        <strain evidence="3">TNe-862</strain>
    </source>
</reference>
<sequence>MQPAAPTPGRAPVPARIAPTLRQHVAVWYGLLGVPAVWAGHVLFCQALAATACAGGVPQRNVEPWHVVHWTLAFVSAAAFALALAGALLAWRAWRESAALDYPQRDTFRFLAWSSAAVAVAFTIGLVFTISVLLALPLERLCEALK</sequence>
<organism evidence="2 3">
    <name type="scientific">Paraburkholderia lycopersici</name>
    <dbReference type="NCBI Taxonomy" id="416944"/>
    <lineage>
        <taxon>Bacteria</taxon>
        <taxon>Pseudomonadati</taxon>
        <taxon>Pseudomonadota</taxon>
        <taxon>Betaproteobacteria</taxon>
        <taxon>Burkholderiales</taxon>
        <taxon>Burkholderiaceae</taxon>
        <taxon>Paraburkholderia</taxon>
    </lineage>
</organism>
<evidence type="ECO:0000313" key="2">
    <source>
        <dbReference type="EMBL" id="SDB89991.1"/>
    </source>
</evidence>
<evidence type="ECO:0000256" key="1">
    <source>
        <dbReference type="SAM" id="Phobius"/>
    </source>
</evidence>
<gene>
    <name evidence="2" type="ORF">SAMN05421548_1022</name>
</gene>
<dbReference type="STRING" id="416944.SAMN05421548_1022"/>
<keyword evidence="1" id="KW-0812">Transmembrane</keyword>
<accession>A0A1G6H706</accession>
<keyword evidence="1" id="KW-0472">Membrane</keyword>
<feature type="transmembrane region" description="Helical" evidence="1">
    <location>
        <begin position="26"/>
        <end position="55"/>
    </location>
</feature>
<proteinExistence type="predicted"/>
<keyword evidence="3" id="KW-1185">Reference proteome</keyword>
<feature type="transmembrane region" description="Helical" evidence="1">
    <location>
        <begin position="67"/>
        <end position="91"/>
    </location>
</feature>
<keyword evidence="1" id="KW-1133">Transmembrane helix</keyword>
<name>A0A1G6H706_9BURK</name>